<dbReference type="OrthoDB" id="9800417at2"/>
<reference evidence="3 4" key="1">
    <citation type="submission" date="2018-06" db="EMBL/GenBank/DDBJ databases">
        <title>Lujinxingia sediminis gen. nov. sp. nov., a new facultative anaerobic member of the class Deltaproteobacteria, and proposal of Lujinxingaceae fam. nov.</title>
        <authorList>
            <person name="Guo L.-Y."/>
            <person name="Li C.-M."/>
            <person name="Wang S."/>
            <person name="Du Z.-J."/>
        </authorList>
    </citation>
    <scope>NUCLEOTIDE SEQUENCE [LARGE SCALE GENOMIC DNA]</scope>
    <source>
        <strain evidence="3 4">FA350</strain>
    </source>
</reference>
<dbReference type="RefSeq" id="WP_111331791.1">
    <property type="nucleotide sequence ID" value="NZ_CP030032.1"/>
</dbReference>
<dbReference type="EMBL" id="CP030032">
    <property type="protein sequence ID" value="AWV88226.1"/>
    <property type="molecule type" value="Genomic_DNA"/>
</dbReference>
<keyword evidence="2" id="KW-0378">Hydrolase</keyword>
<dbReference type="GO" id="GO:0004518">
    <property type="term" value="F:nuclease activity"/>
    <property type="evidence" value="ECO:0007669"/>
    <property type="project" value="UniProtKB-KW"/>
</dbReference>
<name>A0A2Z4FHS4_9DELT</name>
<dbReference type="SUPFAM" id="SSF54060">
    <property type="entry name" value="His-Me finger endonucleases"/>
    <property type="match status" value="1"/>
</dbReference>
<keyword evidence="1" id="KW-0540">Nuclease</keyword>
<dbReference type="PROSITE" id="PS51257">
    <property type="entry name" value="PROKAR_LIPOPROTEIN"/>
    <property type="match status" value="1"/>
</dbReference>
<dbReference type="InterPro" id="IPR007346">
    <property type="entry name" value="Endonuclease-I"/>
</dbReference>
<dbReference type="AlphaFoldDB" id="A0A2Z4FHS4"/>
<evidence type="ECO:0000313" key="4">
    <source>
        <dbReference type="Proteomes" id="UP000249799"/>
    </source>
</evidence>
<dbReference type="KEGG" id="bsed:DN745_02270"/>
<gene>
    <name evidence="3" type="ORF">DN745_02270</name>
</gene>
<evidence type="ECO:0000313" key="3">
    <source>
        <dbReference type="EMBL" id="AWV88226.1"/>
    </source>
</evidence>
<protein>
    <submittedName>
        <fullName evidence="3">Uncharacterized protein</fullName>
    </submittedName>
</protein>
<evidence type="ECO:0000256" key="1">
    <source>
        <dbReference type="ARBA" id="ARBA00022722"/>
    </source>
</evidence>
<accession>A0A2Z4FHS4</accession>
<dbReference type="GO" id="GO:0016787">
    <property type="term" value="F:hydrolase activity"/>
    <property type="evidence" value="ECO:0007669"/>
    <property type="project" value="UniProtKB-KW"/>
</dbReference>
<evidence type="ECO:0000256" key="2">
    <source>
        <dbReference type="ARBA" id="ARBA00022801"/>
    </source>
</evidence>
<keyword evidence="4" id="KW-1185">Reference proteome</keyword>
<proteinExistence type="predicted"/>
<dbReference type="PANTHER" id="PTHR33607:SF2">
    <property type="entry name" value="ENDONUCLEASE-1"/>
    <property type="match status" value="1"/>
</dbReference>
<sequence>MKRQPSDQETRNFTMITAALVASVLFYGCIVALLASGVSPLSSTNGVFRPSPEPHPRLRDARLKEALRKDWSAAHQPLSYIGARSALWGSIDGDGRKAAGAYTGVTIEYFKQPLPNAGAVEHAWPLTRLPSAARSDLHHSFAVTGEARAARLNLHYGSVKVPVWSRGGSKSGPGARVKPVFEVRKEKRGDFARAMFYVATVYDLKIPLSEEHILRKWDREDPPDAVEKTRNAKISALQNSRNPFVDYPGLTKRISDF</sequence>
<dbReference type="Proteomes" id="UP000249799">
    <property type="component" value="Chromosome"/>
</dbReference>
<organism evidence="3 4">
    <name type="scientific">Bradymonas sediminis</name>
    <dbReference type="NCBI Taxonomy" id="1548548"/>
    <lineage>
        <taxon>Bacteria</taxon>
        <taxon>Deltaproteobacteria</taxon>
        <taxon>Bradymonadales</taxon>
        <taxon>Bradymonadaceae</taxon>
        <taxon>Bradymonas</taxon>
    </lineage>
</organism>
<dbReference type="PANTHER" id="PTHR33607">
    <property type="entry name" value="ENDONUCLEASE-1"/>
    <property type="match status" value="1"/>
</dbReference>
<dbReference type="Pfam" id="PF04231">
    <property type="entry name" value="Endonuclease_1"/>
    <property type="match status" value="1"/>
</dbReference>
<dbReference type="InterPro" id="IPR044925">
    <property type="entry name" value="His-Me_finger_sf"/>
</dbReference>